<feature type="region of interest" description="Disordered" evidence="1">
    <location>
        <begin position="1"/>
        <end position="120"/>
    </location>
</feature>
<dbReference type="GeneID" id="20171344"/>
<reference evidence="2 3" key="2">
    <citation type="submission" date="2013-11" db="EMBL/GenBank/DDBJ databases">
        <title>The Genome Sequence of Phytophthora parasitica INRA-310.</title>
        <authorList>
            <consortium name="The Broad Institute Genomics Platform"/>
            <person name="Russ C."/>
            <person name="Tyler B."/>
            <person name="Panabieres F."/>
            <person name="Shan W."/>
            <person name="Tripathy S."/>
            <person name="Grunwald N."/>
            <person name="Machado M."/>
            <person name="Johnson C.S."/>
            <person name="Arredondo F."/>
            <person name="Hong C."/>
            <person name="Coffey M."/>
            <person name="Young S.K."/>
            <person name="Zeng Q."/>
            <person name="Gargeya S."/>
            <person name="Fitzgerald M."/>
            <person name="Abouelleil A."/>
            <person name="Alvarado L."/>
            <person name="Chapman S.B."/>
            <person name="Gainer-Dewar J."/>
            <person name="Goldberg J."/>
            <person name="Griggs A."/>
            <person name="Gujja S."/>
            <person name="Hansen M."/>
            <person name="Howarth C."/>
            <person name="Imamovic A."/>
            <person name="Ireland A."/>
            <person name="Larimer J."/>
            <person name="McCowan C."/>
            <person name="Murphy C."/>
            <person name="Pearson M."/>
            <person name="Poon T.W."/>
            <person name="Priest M."/>
            <person name="Roberts A."/>
            <person name="Saif S."/>
            <person name="Shea T."/>
            <person name="Sykes S."/>
            <person name="Wortman J."/>
            <person name="Nusbaum C."/>
            <person name="Birren B."/>
        </authorList>
    </citation>
    <scope>NUCLEOTIDE SEQUENCE [LARGE SCALE GENOMIC DNA]</scope>
    <source>
        <strain evidence="2 3">INRA-310</strain>
    </source>
</reference>
<feature type="compositionally biased region" description="Acidic residues" evidence="1">
    <location>
        <begin position="97"/>
        <end position="106"/>
    </location>
</feature>
<feature type="compositionally biased region" description="Polar residues" evidence="1">
    <location>
        <begin position="1"/>
        <end position="12"/>
    </location>
</feature>
<protein>
    <submittedName>
        <fullName evidence="2">Uncharacterized protein</fullName>
    </submittedName>
</protein>
<dbReference type="RefSeq" id="XP_008890849.1">
    <property type="nucleotide sequence ID" value="XM_008892601.1"/>
</dbReference>
<evidence type="ECO:0000313" key="3">
    <source>
        <dbReference type="Proteomes" id="UP000018817"/>
    </source>
</evidence>
<proteinExistence type="predicted"/>
<gene>
    <name evidence="2" type="ORF">PPTG_01007</name>
</gene>
<dbReference type="EMBL" id="KI669561">
    <property type="protein sequence ID" value="ETN24818.1"/>
    <property type="molecule type" value="Genomic_DNA"/>
</dbReference>
<sequence length="120" mass="12964">MEASSESGSPMTLLNEEVSAVRQSAGRNSTERNEEEDLLEEKPQLPPYAPSGGTADHDVNRDPPGEEPEEKPQLPPYASSGATADHDVNRDPPGEEPKEEEAESFAEEAQGPSRLGLRQP</sequence>
<feature type="compositionally biased region" description="Basic and acidic residues" evidence="1">
    <location>
        <begin position="55"/>
        <end position="64"/>
    </location>
</feature>
<accession>W2RHD7</accession>
<dbReference type="VEuPathDB" id="FungiDB:PPTG_01007"/>
<dbReference type="AlphaFoldDB" id="W2RHD7"/>
<organism evidence="2 3">
    <name type="scientific">Phytophthora nicotianae (strain INRA-310)</name>
    <name type="common">Phytophthora parasitica</name>
    <dbReference type="NCBI Taxonomy" id="761204"/>
    <lineage>
        <taxon>Eukaryota</taxon>
        <taxon>Sar</taxon>
        <taxon>Stramenopiles</taxon>
        <taxon>Oomycota</taxon>
        <taxon>Peronosporomycetes</taxon>
        <taxon>Peronosporales</taxon>
        <taxon>Peronosporaceae</taxon>
        <taxon>Phytophthora</taxon>
    </lineage>
</organism>
<evidence type="ECO:0000256" key="1">
    <source>
        <dbReference type="SAM" id="MobiDB-lite"/>
    </source>
</evidence>
<dbReference type="Proteomes" id="UP000018817">
    <property type="component" value="Unassembled WGS sequence"/>
</dbReference>
<feature type="compositionally biased region" description="Basic and acidic residues" evidence="1">
    <location>
        <begin position="84"/>
        <end position="96"/>
    </location>
</feature>
<reference evidence="3" key="1">
    <citation type="submission" date="2011-12" db="EMBL/GenBank/DDBJ databases">
        <authorList>
            <consortium name="The Broad Institute Genome Sequencing Platform"/>
            <person name="Russ C."/>
            <person name="Tyler B."/>
            <person name="Panabieres F."/>
            <person name="Shan W."/>
            <person name="Tripathy S."/>
            <person name="Grunwald N."/>
            <person name="Machado M."/>
            <person name="Young S.K."/>
            <person name="Zeng Q."/>
            <person name="Gargeya S."/>
            <person name="Fitzgerald M."/>
            <person name="Haas B."/>
            <person name="Abouelleil A."/>
            <person name="Alvarado L."/>
            <person name="Arachchi H.M."/>
            <person name="Berlin A."/>
            <person name="Chapman S.B."/>
            <person name="Gearin G."/>
            <person name="Goldberg J."/>
            <person name="Griggs A."/>
            <person name="Gujja S."/>
            <person name="Hansen M."/>
            <person name="Heiman D."/>
            <person name="Howarth C."/>
            <person name="Larimer J."/>
            <person name="Lui A."/>
            <person name="MacDonald P.J.P."/>
            <person name="McCowen C."/>
            <person name="Montmayeur A."/>
            <person name="Murphy C."/>
            <person name="Neiman D."/>
            <person name="Pearson M."/>
            <person name="Priest M."/>
            <person name="Roberts A."/>
            <person name="Saif S."/>
            <person name="Shea T."/>
            <person name="Sisk P."/>
            <person name="Stolte C."/>
            <person name="Sykes S."/>
            <person name="Wortman J."/>
            <person name="Nusbaum C."/>
            <person name="Birren B."/>
        </authorList>
    </citation>
    <scope>NUCLEOTIDE SEQUENCE [LARGE SCALE GENOMIC DNA]</scope>
    <source>
        <strain evidence="3">INRA-310</strain>
    </source>
</reference>
<evidence type="ECO:0000313" key="2">
    <source>
        <dbReference type="EMBL" id="ETN24818.1"/>
    </source>
</evidence>
<name>W2RHD7_PHYN3</name>